<proteinExistence type="predicted"/>
<protein>
    <submittedName>
        <fullName evidence="1">Uncharacterized protein</fullName>
    </submittedName>
</protein>
<dbReference type="AlphaFoldDB" id="K0SNK3"/>
<name>K0SNK3_THAOC</name>
<evidence type="ECO:0000313" key="1">
    <source>
        <dbReference type="EMBL" id="EJK67858.1"/>
    </source>
</evidence>
<comment type="caution">
    <text evidence="1">The sequence shown here is derived from an EMBL/GenBank/DDBJ whole genome shotgun (WGS) entry which is preliminary data.</text>
</comment>
<keyword evidence="2" id="KW-1185">Reference proteome</keyword>
<gene>
    <name evidence="1" type="ORF">THAOC_11045</name>
</gene>
<reference evidence="1 2" key="1">
    <citation type="journal article" date="2012" name="Genome Biol.">
        <title>Genome and low-iron response of an oceanic diatom adapted to chronic iron limitation.</title>
        <authorList>
            <person name="Lommer M."/>
            <person name="Specht M."/>
            <person name="Roy A.S."/>
            <person name="Kraemer L."/>
            <person name="Andreson R."/>
            <person name="Gutowska M.A."/>
            <person name="Wolf J."/>
            <person name="Bergner S.V."/>
            <person name="Schilhabel M.B."/>
            <person name="Klostermeier U.C."/>
            <person name="Beiko R.G."/>
            <person name="Rosenstiel P."/>
            <person name="Hippler M."/>
            <person name="Laroche J."/>
        </authorList>
    </citation>
    <scope>NUCLEOTIDE SEQUENCE [LARGE SCALE GENOMIC DNA]</scope>
    <source>
        <strain evidence="1 2">CCMP1005</strain>
    </source>
</reference>
<sequence>LLEHGVEVEGLVDRPLAPREGLGLAGLGPGVLPGGLGEAPELAGERALEEGEGRARRAVLAAPPCIAAERRATLLKVPSMLTSSFLIPPMDRSAFFTLRRPTSDVSRSVTFSASHLKYL</sequence>
<accession>K0SNK3</accession>
<organism evidence="1 2">
    <name type="scientific">Thalassiosira oceanica</name>
    <name type="common">Marine diatom</name>
    <dbReference type="NCBI Taxonomy" id="159749"/>
    <lineage>
        <taxon>Eukaryota</taxon>
        <taxon>Sar</taxon>
        <taxon>Stramenopiles</taxon>
        <taxon>Ochrophyta</taxon>
        <taxon>Bacillariophyta</taxon>
        <taxon>Coscinodiscophyceae</taxon>
        <taxon>Thalassiosirophycidae</taxon>
        <taxon>Thalassiosirales</taxon>
        <taxon>Thalassiosiraceae</taxon>
        <taxon>Thalassiosira</taxon>
    </lineage>
</organism>
<evidence type="ECO:0000313" key="2">
    <source>
        <dbReference type="Proteomes" id="UP000266841"/>
    </source>
</evidence>
<dbReference type="EMBL" id="AGNL01012510">
    <property type="protein sequence ID" value="EJK67858.1"/>
    <property type="molecule type" value="Genomic_DNA"/>
</dbReference>
<feature type="non-terminal residue" evidence="1">
    <location>
        <position position="1"/>
    </location>
</feature>
<dbReference type="Proteomes" id="UP000266841">
    <property type="component" value="Unassembled WGS sequence"/>
</dbReference>